<feature type="region of interest" description="Disordered" evidence="1">
    <location>
        <begin position="226"/>
        <end position="245"/>
    </location>
</feature>
<feature type="region of interest" description="Disordered" evidence="1">
    <location>
        <begin position="1"/>
        <end position="20"/>
    </location>
</feature>
<keyword evidence="4" id="KW-1185">Reference proteome</keyword>
<keyword evidence="2" id="KW-1133">Transmembrane helix</keyword>
<keyword evidence="2" id="KW-0472">Membrane</keyword>
<evidence type="ECO:0000313" key="4">
    <source>
        <dbReference type="Proteomes" id="UP000244722"/>
    </source>
</evidence>
<sequence length="323" mass="34801">MAPHAEPSPPPSPGHEKPALAYTHSTGTIAHLRRYQLAQDVGSLMEDYAPNALTATITSGAGIAASLVPTMILSRADSIGDLLLAQVDQTFPSLPSMPLSSLTNPPKRIFEKTIVNPISAVNTATKVYIDSTRSAIAESRKRFWKDISRIYRKSVSPLLANLTNPHLEAINNRISESLGSAAPEWYSEALTESPDATAEPKPEFEKTFELFQTVVSQARQHVFVPSKDQAAHTKEDTVDGRSQKKAEIKGSSRIRGSAEHLMKVYREEASYEKENGVTAGMRVGLKVGERIAGDFVGIGIMGVAAGVGAAWGVLDIGREKLGV</sequence>
<accession>A0A2T6ZN51</accession>
<feature type="compositionally biased region" description="Pro residues" evidence="1">
    <location>
        <begin position="1"/>
        <end position="13"/>
    </location>
</feature>
<name>A0A2T6ZN51_TUBBO</name>
<comment type="caution">
    <text evidence="3">The sequence shown here is derived from an EMBL/GenBank/DDBJ whole genome shotgun (WGS) entry which is preliminary data.</text>
</comment>
<keyword evidence="2" id="KW-0812">Transmembrane</keyword>
<evidence type="ECO:0000256" key="2">
    <source>
        <dbReference type="SAM" id="Phobius"/>
    </source>
</evidence>
<organism evidence="3 4">
    <name type="scientific">Tuber borchii</name>
    <name type="common">White truffle</name>
    <dbReference type="NCBI Taxonomy" id="42251"/>
    <lineage>
        <taxon>Eukaryota</taxon>
        <taxon>Fungi</taxon>
        <taxon>Dikarya</taxon>
        <taxon>Ascomycota</taxon>
        <taxon>Pezizomycotina</taxon>
        <taxon>Pezizomycetes</taxon>
        <taxon>Pezizales</taxon>
        <taxon>Tuberaceae</taxon>
        <taxon>Tuber</taxon>
    </lineage>
</organism>
<dbReference type="EMBL" id="NESQ01000172">
    <property type="protein sequence ID" value="PUU76854.1"/>
    <property type="molecule type" value="Genomic_DNA"/>
</dbReference>
<feature type="transmembrane region" description="Helical" evidence="2">
    <location>
        <begin position="291"/>
        <end position="314"/>
    </location>
</feature>
<evidence type="ECO:0000256" key="1">
    <source>
        <dbReference type="SAM" id="MobiDB-lite"/>
    </source>
</evidence>
<dbReference type="Proteomes" id="UP000244722">
    <property type="component" value="Unassembled WGS sequence"/>
</dbReference>
<feature type="compositionally biased region" description="Basic and acidic residues" evidence="1">
    <location>
        <begin position="229"/>
        <end position="245"/>
    </location>
</feature>
<reference evidence="3 4" key="1">
    <citation type="submission" date="2017-04" db="EMBL/GenBank/DDBJ databases">
        <title>Draft genome sequence of Tuber borchii Vittad., a whitish edible truffle.</title>
        <authorList>
            <consortium name="DOE Joint Genome Institute"/>
            <person name="Murat C."/>
            <person name="Kuo A."/>
            <person name="Barry K.W."/>
            <person name="Clum A."/>
            <person name="Dockter R.B."/>
            <person name="Fauchery L."/>
            <person name="Iotti M."/>
            <person name="Kohler A."/>
            <person name="Labutti K."/>
            <person name="Lindquist E.A."/>
            <person name="Lipzen A."/>
            <person name="Ohm R.A."/>
            <person name="Wang M."/>
            <person name="Grigoriev I.V."/>
            <person name="Zambonelli A."/>
            <person name="Martin F.M."/>
        </authorList>
    </citation>
    <scope>NUCLEOTIDE SEQUENCE [LARGE SCALE GENOMIC DNA]</scope>
    <source>
        <strain evidence="3 4">Tbo3840</strain>
    </source>
</reference>
<dbReference type="OrthoDB" id="376826at2759"/>
<evidence type="ECO:0000313" key="3">
    <source>
        <dbReference type="EMBL" id="PUU76854.1"/>
    </source>
</evidence>
<dbReference type="AlphaFoldDB" id="A0A2T6ZN51"/>
<gene>
    <name evidence="3" type="ORF">B9Z19DRAFT_1087465</name>
</gene>
<protein>
    <submittedName>
        <fullName evidence="3">Uncharacterized protein</fullName>
    </submittedName>
</protein>
<proteinExistence type="predicted"/>